<name>A0A5C5FRV9_9BASI</name>
<dbReference type="OrthoDB" id="10673141at2759"/>
<feature type="region of interest" description="Disordered" evidence="1">
    <location>
        <begin position="1"/>
        <end position="42"/>
    </location>
</feature>
<dbReference type="AlphaFoldDB" id="A0A5C5FRV9"/>
<proteinExistence type="predicted"/>
<sequence length="425" mass="45549">MAEHRLLSSRPGLPVRGREVRPSLSHAVPRRARGPGRLGGDYRPGGQSCAGDGKIQAAWFLARSPSWPPSPLRWFRSFSSMAAVAAVQPHSPHLHASFPVTPMDHHHQHHRSHRTVLPPLSSLSLPVSPLAGRPPSHSTGTTASSRPRTTSPRLHHPRPTHALSVEASVLTHPPPSPPETPAYPAPSPEVYARVYAALRERLAGCEDAAVRSAAELARGALEARRKSVEEAGAGNEEPPTKRRRSGGETGIRGHAVVEFYDNPPPALPEVPATEDDGEGKRRRHAPRLPPLSSLLPDITQGRKRATSLPTPPSPSVPTHHLANESTTVTSSGGRSSPQRLSPGPAPHQRPCDIRPHCVAATLPSSRSLPCMSLLPAGARRAEALHNVVRSFEAVRAVRAEGRRRSGLKGLMDGGAEGSGEEGQWW</sequence>
<feature type="compositionally biased region" description="Low complexity" evidence="1">
    <location>
        <begin position="116"/>
        <end position="130"/>
    </location>
</feature>
<protein>
    <submittedName>
        <fullName evidence="2">Uncharacterized protein</fullName>
    </submittedName>
</protein>
<keyword evidence="3" id="KW-1185">Reference proteome</keyword>
<dbReference type="EMBL" id="SOZI01000114">
    <property type="protein sequence ID" value="TNY18962.1"/>
    <property type="molecule type" value="Genomic_DNA"/>
</dbReference>
<feature type="region of interest" description="Disordered" evidence="1">
    <location>
        <begin position="95"/>
        <end position="158"/>
    </location>
</feature>
<comment type="caution">
    <text evidence="2">The sequence shown here is derived from an EMBL/GenBank/DDBJ whole genome shotgun (WGS) entry which is preliminary data.</text>
</comment>
<feature type="region of interest" description="Disordered" evidence="1">
    <location>
        <begin position="223"/>
        <end position="352"/>
    </location>
</feature>
<reference evidence="2 3" key="1">
    <citation type="submission" date="2019-03" db="EMBL/GenBank/DDBJ databases">
        <title>Rhodosporidium diobovatum UCD-FST 08-225 genome sequencing, assembly, and annotation.</title>
        <authorList>
            <person name="Fakankun I.U."/>
            <person name="Fristensky B."/>
            <person name="Levin D.B."/>
        </authorList>
    </citation>
    <scope>NUCLEOTIDE SEQUENCE [LARGE SCALE GENOMIC DNA]</scope>
    <source>
        <strain evidence="2 3">UCD-FST 08-225</strain>
    </source>
</reference>
<evidence type="ECO:0000313" key="3">
    <source>
        <dbReference type="Proteomes" id="UP000311382"/>
    </source>
</evidence>
<gene>
    <name evidence="2" type="ORF">DMC30DRAFT_27388</name>
</gene>
<dbReference type="Proteomes" id="UP000311382">
    <property type="component" value="Unassembled WGS sequence"/>
</dbReference>
<organism evidence="2 3">
    <name type="scientific">Rhodotorula diobovata</name>
    <dbReference type="NCBI Taxonomy" id="5288"/>
    <lineage>
        <taxon>Eukaryota</taxon>
        <taxon>Fungi</taxon>
        <taxon>Dikarya</taxon>
        <taxon>Basidiomycota</taxon>
        <taxon>Pucciniomycotina</taxon>
        <taxon>Microbotryomycetes</taxon>
        <taxon>Sporidiobolales</taxon>
        <taxon>Sporidiobolaceae</taxon>
        <taxon>Rhodotorula</taxon>
    </lineage>
</organism>
<feature type="compositionally biased region" description="Low complexity" evidence="1">
    <location>
        <begin position="138"/>
        <end position="152"/>
    </location>
</feature>
<accession>A0A5C5FRV9</accession>
<evidence type="ECO:0000313" key="2">
    <source>
        <dbReference type="EMBL" id="TNY18962.1"/>
    </source>
</evidence>
<evidence type="ECO:0000256" key="1">
    <source>
        <dbReference type="SAM" id="MobiDB-lite"/>
    </source>
</evidence>
<feature type="compositionally biased region" description="Low complexity" evidence="1">
    <location>
        <begin position="325"/>
        <end position="336"/>
    </location>
</feature>